<dbReference type="Gene3D" id="3.40.50.720">
    <property type="entry name" value="NAD(P)-binding Rossmann-like Domain"/>
    <property type="match status" value="1"/>
</dbReference>
<feature type="domain" description="3-hydroxyacyl-CoA dehydrogenase NAD binding" evidence="7">
    <location>
        <begin position="49"/>
        <end position="223"/>
    </location>
</feature>
<evidence type="ECO:0000256" key="2">
    <source>
        <dbReference type="ARBA" id="ARBA00009463"/>
    </source>
</evidence>
<feature type="binding site" evidence="5">
    <location>
        <position position="78"/>
    </location>
    <ligand>
        <name>NAD(+)</name>
        <dbReference type="ChEBI" id="CHEBI:57540"/>
    </ligand>
</feature>
<comment type="pathway">
    <text evidence="1">Lipid metabolism; fatty acid beta-oxidation.</text>
</comment>
<organism evidence="8 9">
    <name type="scientific">Rhizophagus irregularis (strain DAOM 197198w)</name>
    <name type="common">Glomus intraradices</name>
    <dbReference type="NCBI Taxonomy" id="1432141"/>
    <lineage>
        <taxon>Eukaryota</taxon>
        <taxon>Fungi</taxon>
        <taxon>Fungi incertae sedis</taxon>
        <taxon>Mucoromycota</taxon>
        <taxon>Glomeromycotina</taxon>
        <taxon>Glomeromycetes</taxon>
        <taxon>Glomerales</taxon>
        <taxon>Glomeraceae</taxon>
        <taxon>Rhizophagus</taxon>
    </lineage>
</organism>
<dbReference type="PANTHER" id="PTHR48075:SF5">
    <property type="entry name" value="3-HYDROXYBUTYRYL-COA DEHYDROGENASE"/>
    <property type="match status" value="1"/>
</dbReference>
<feature type="binding site" evidence="5">
    <location>
        <begin position="54"/>
        <end position="59"/>
    </location>
    <ligand>
        <name>NAD(+)</name>
        <dbReference type="ChEBI" id="CHEBI:57540"/>
    </ligand>
</feature>
<dbReference type="PROSITE" id="PS00067">
    <property type="entry name" value="3HCDH"/>
    <property type="match status" value="1"/>
</dbReference>
<feature type="binding site" evidence="5">
    <location>
        <position position="188"/>
    </location>
    <ligand>
        <name>NAD(+)</name>
        <dbReference type="ChEBI" id="CHEBI:57540"/>
    </ligand>
</feature>
<evidence type="ECO:0000313" key="8">
    <source>
        <dbReference type="EMBL" id="EXX70493.1"/>
    </source>
</evidence>
<feature type="binding site" evidence="5">
    <location>
        <position position="319"/>
    </location>
    <ligand>
        <name>NAD(+)</name>
        <dbReference type="ChEBI" id="CHEBI:57540"/>
    </ligand>
</feature>
<dbReference type="AlphaFoldDB" id="A0A015MUN9"/>
<dbReference type="Pfam" id="PF00725">
    <property type="entry name" value="3HCDH"/>
    <property type="match status" value="1"/>
</dbReference>
<dbReference type="Pfam" id="PF02737">
    <property type="entry name" value="3HCDH_N"/>
    <property type="match status" value="1"/>
</dbReference>
<dbReference type="OrthoDB" id="5958943at2759"/>
<dbReference type="EMBL" id="JEMT01016579">
    <property type="protein sequence ID" value="EXX70493.1"/>
    <property type="molecule type" value="Genomic_DNA"/>
</dbReference>
<evidence type="ECO:0000256" key="3">
    <source>
        <dbReference type="ARBA" id="ARBA00023002"/>
    </source>
</evidence>
<keyword evidence="9" id="KW-1185">Reference proteome</keyword>
<keyword evidence="5" id="KW-0520">NAD</keyword>
<dbReference type="InterPro" id="IPR036291">
    <property type="entry name" value="NAD(P)-bd_dom_sf"/>
</dbReference>
<dbReference type="OMA" id="MAHPMGP"/>
<dbReference type="InterPro" id="IPR006108">
    <property type="entry name" value="3HC_DH_C"/>
</dbReference>
<name>A0A015MUN9_RHIIW</name>
<evidence type="ECO:0000256" key="4">
    <source>
        <dbReference type="PIRSR" id="PIRSR000105-1"/>
    </source>
</evidence>
<reference evidence="8 9" key="1">
    <citation type="submission" date="2014-02" db="EMBL/GenBank/DDBJ databases">
        <title>Single nucleus genome sequencing reveals high similarity among nuclei of an endomycorrhizal fungus.</title>
        <authorList>
            <person name="Lin K."/>
            <person name="Geurts R."/>
            <person name="Zhang Z."/>
            <person name="Limpens E."/>
            <person name="Saunders D.G."/>
            <person name="Mu D."/>
            <person name="Pang E."/>
            <person name="Cao H."/>
            <person name="Cha H."/>
            <person name="Lin T."/>
            <person name="Zhou Q."/>
            <person name="Shang Y."/>
            <person name="Li Y."/>
            <person name="Ivanov S."/>
            <person name="Sharma T."/>
            <person name="Velzen R.V."/>
            <person name="Ruijter N.D."/>
            <person name="Aanen D.K."/>
            <person name="Win J."/>
            <person name="Kamoun S."/>
            <person name="Bisseling T."/>
            <person name="Huang S."/>
        </authorList>
    </citation>
    <scope>NUCLEOTIDE SEQUENCE [LARGE SCALE GENOMIC DNA]</scope>
    <source>
        <strain evidence="9">DAOM197198w</strain>
    </source>
</reference>
<comment type="caution">
    <text evidence="8">The sequence shown here is derived from an EMBL/GenBank/DDBJ whole genome shotgun (WGS) entry which is preliminary data.</text>
</comment>
<dbReference type="InterPro" id="IPR022694">
    <property type="entry name" value="3-OHacyl-CoA_DH"/>
</dbReference>
<dbReference type="STRING" id="1432141.A0A015MUN9"/>
<feature type="site" description="Important for catalytic activity" evidence="4">
    <location>
        <position position="185"/>
    </location>
</feature>
<feature type="domain" description="3-hydroxyacyl-CoA dehydrogenase C-terminal" evidence="6">
    <location>
        <begin position="231"/>
        <end position="327"/>
    </location>
</feature>
<gene>
    <name evidence="8" type="ORF">RirG_086930</name>
</gene>
<sequence>MIHIKRNIFFGQVGIALKNKNFSLLTKAHIHYSVPPLSDKITNDHGINQIGVIGAGQMGTGIAYVAANVAKLPVKIFDLDPRKADKAFSFIERLLEKAISKERITPDQATDTKSRIEISTSISDLSSADFIIEAVVEDMDTKRKIFSELNLVTDENTILASNTSSIGITGIAAATKKPDKVIGMHFMNPVPIMRLVEIIPGLITSEHTLNVTKKLARSMKKTYTISGDAPGFISNRLLMPYINEAVIILEQKVARRDDIDTTMRLGTNTPMGPLALADLIGLDTCLSIMKVLHRELGDSKYSPAVLLQKYVDAGWLGKKTGRGFYDYEESQSYNK</sequence>
<keyword evidence="3" id="KW-0560">Oxidoreductase</keyword>
<dbReference type="InterPro" id="IPR006180">
    <property type="entry name" value="3-OHacyl-CoA_DH_CS"/>
</dbReference>
<dbReference type="InterPro" id="IPR013328">
    <property type="entry name" value="6PGD_dom2"/>
</dbReference>
<evidence type="ECO:0000259" key="7">
    <source>
        <dbReference type="Pfam" id="PF02737"/>
    </source>
</evidence>
<dbReference type="InterPro" id="IPR008927">
    <property type="entry name" value="6-PGluconate_DH-like_C_sf"/>
</dbReference>
<dbReference type="Gene3D" id="1.10.1040.10">
    <property type="entry name" value="N-(1-d-carboxylethyl)-l-norvaline Dehydrogenase, domain 2"/>
    <property type="match status" value="1"/>
</dbReference>
<evidence type="ECO:0000256" key="5">
    <source>
        <dbReference type="PIRSR" id="PIRSR000105-2"/>
    </source>
</evidence>
<feature type="binding site" evidence="5">
    <location>
        <position position="142"/>
    </location>
    <ligand>
        <name>NAD(+)</name>
        <dbReference type="ChEBI" id="CHEBI:57540"/>
    </ligand>
</feature>
<evidence type="ECO:0008006" key="10">
    <source>
        <dbReference type="Google" id="ProtNLM"/>
    </source>
</evidence>
<evidence type="ECO:0000313" key="9">
    <source>
        <dbReference type="Proteomes" id="UP000022910"/>
    </source>
</evidence>
<dbReference type="FunFam" id="3.40.50.720:FF:000009">
    <property type="entry name" value="Fatty oxidation complex, alpha subunit"/>
    <property type="match status" value="1"/>
</dbReference>
<dbReference type="GO" id="GO:0016616">
    <property type="term" value="F:oxidoreductase activity, acting on the CH-OH group of donors, NAD or NADP as acceptor"/>
    <property type="evidence" value="ECO:0007669"/>
    <property type="project" value="InterPro"/>
</dbReference>
<feature type="binding site" evidence="5">
    <location>
        <position position="164"/>
    </location>
    <ligand>
        <name>NAD(+)</name>
        <dbReference type="ChEBI" id="CHEBI:57540"/>
    </ligand>
</feature>
<feature type="binding site" evidence="5">
    <location>
        <position position="137"/>
    </location>
    <ligand>
        <name>NAD(+)</name>
        <dbReference type="ChEBI" id="CHEBI:57540"/>
    </ligand>
</feature>
<dbReference type="Proteomes" id="UP000022910">
    <property type="component" value="Unassembled WGS sequence"/>
</dbReference>
<proteinExistence type="inferred from homology"/>
<dbReference type="PANTHER" id="PTHR48075">
    <property type="entry name" value="3-HYDROXYACYL-COA DEHYDROGENASE FAMILY PROTEIN"/>
    <property type="match status" value="1"/>
</dbReference>
<comment type="similarity">
    <text evidence="2">Belongs to the 3-hydroxyacyl-CoA dehydrogenase family.</text>
</comment>
<dbReference type="GO" id="GO:0070403">
    <property type="term" value="F:NAD+ binding"/>
    <property type="evidence" value="ECO:0007669"/>
    <property type="project" value="InterPro"/>
</dbReference>
<dbReference type="SUPFAM" id="SSF51735">
    <property type="entry name" value="NAD(P)-binding Rossmann-fold domains"/>
    <property type="match status" value="1"/>
</dbReference>
<accession>A0A015MUN9</accession>
<dbReference type="InterPro" id="IPR006176">
    <property type="entry name" value="3-OHacyl-CoA_DH_NAD-bd"/>
</dbReference>
<dbReference type="PIRSF" id="PIRSF000105">
    <property type="entry name" value="HCDH"/>
    <property type="match status" value="1"/>
</dbReference>
<protein>
    <recommendedName>
        <fullName evidence="10">3-hydroxybutyryl-CoA dehydrogenase</fullName>
    </recommendedName>
</protein>
<dbReference type="GO" id="GO:0006631">
    <property type="term" value="P:fatty acid metabolic process"/>
    <property type="evidence" value="ECO:0007669"/>
    <property type="project" value="InterPro"/>
</dbReference>
<dbReference type="HOGENOM" id="CLU_009834_2_0_1"/>
<dbReference type="SUPFAM" id="SSF48179">
    <property type="entry name" value="6-phosphogluconate dehydrogenase C-terminal domain-like"/>
    <property type="match status" value="1"/>
</dbReference>
<evidence type="ECO:0000259" key="6">
    <source>
        <dbReference type="Pfam" id="PF00725"/>
    </source>
</evidence>
<evidence type="ECO:0000256" key="1">
    <source>
        <dbReference type="ARBA" id="ARBA00005005"/>
    </source>
</evidence>